<comment type="caution">
    <text evidence="1">The sequence shown here is derived from an EMBL/GenBank/DDBJ whole genome shotgun (WGS) entry which is preliminary data.</text>
</comment>
<proteinExistence type="predicted"/>
<dbReference type="Proteomes" id="UP000294028">
    <property type="component" value="Unassembled WGS sequence"/>
</dbReference>
<evidence type="ECO:0000313" key="2">
    <source>
        <dbReference type="Proteomes" id="UP000294028"/>
    </source>
</evidence>
<name>A0A482TAP8_9EURY</name>
<dbReference type="AlphaFoldDB" id="A0A482TAP8"/>
<sequence>MSSYEESDASSDSTTEQKYCRTCGWVEPARGFHPEYGPSDHCPVGGFDHALYSSKERMIDLDHERALLQTDKELSYL</sequence>
<accession>A0A482TAP8</accession>
<organism evidence="1 2">
    <name type="scientific">Halogeometricum borinquense</name>
    <dbReference type="NCBI Taxonomy" id="60847"/>
    <lineage>
        <taxon>Archaea</taxon>
        <taxon>Methanobacteriati</taxon>
        <taxon>Methanobacteriota</taxon>
        <taxon>Stenosarchaea group</taxon>
        <taxon>Halobacteria</taxon>
        <taxon>Halobacteriales</taxon>
        <taxon>Haloferacaceae</taxon>
        <taxon>Halogeometricum</taxon>
    </lineage>
</organism>
<dbReference type="RefSeq" id="WP_129783735.1">
    <property type="nucleotide sequence ID" value="NZ_RZHH01000002.1"/>
</dbReference>
<reference evidence="1 2" key="1">
    <citation type="submission" date="2018-12" db="EMBL/GenBank/DDBJ databases">
        <title>Genome analysis provides insights into bioremediation potentialities of Halogeometricum borinquense strain N11.</title>
        <authorList>
            <person name="Najjari A."/>
            <person name="Youssef N."/>
            <person name="Fhoula I."/>
            <person name="Ben Dhia O."/>
            <person name="Mahjoubi M."/>
            <person name="Ouzari H.I."/>
            <person name="Cherif A."/>
        </authorList>
    </citation>
    <scope>NUCLEOTIDE SEQUENCE [LARGE SCALE GENOMIC DNA]</scope>
    <source>
        <strain evidence="1 2">N11</strain>
    </source>
</reference>
<dbReference type="EMBL" id="RZHH01000002">
    <property type="protein sequence ID" value="RYJ13296.1"/>
    <property type="molecule type" value="Genomic_DNA"/>
</dbReference>
<evidence type="ECO:0000313" key="1">
    <source>
        <dbReference type="EMBL" id="RYJ13296.1"/>
    </source>
</evidence>
<gene>
    <name evidence="1" type="ORF">ELS19_04485</name>
</gene>
<protein>
    <submittedName>
        <fullName evidence="1">Uncharacterized protein</fullName>
    </submittedName>
</protein>